<feature type="domain" description="Methionyl/Leucyl tRNA synthetase" evidence="13">
    <location>
        <begin position="2"/>
        <end position="99"/>
    </location>
</feature>
<dbReference type="InterPro" id="IPR009080">
    <property type="entry name" value="tRNAsynth_Ia_anticodon-bd"/>
</dbReference>
<dbReference type="InterPro" id="IPR013155">
    <property type="entry name" value="M/V/L/I-tRNA-synth_anticd-bd"/>
</dbReference>
<dbReference type="NCBIfam" id="TIGR00396">
    <property type="entry name" value="leuS_bact"/>
    <property type="match status" value="1"/>
</dbReference>
<dbReference type="Pfam" id="PF00133">
    <property type="entry name" value="tRNA-synt_1"/>
    <property type="match status" value="1"/>
</dbReference>
<dbReference type="SUPFAM" id="SSF52374">
    <property type="entry name" value="Nucleotidylyl transferase"/>
    <property type="match status" value="1"/>
</dbReference>
<evidence type="ECO:0000256" key="6">
    <source>
        <dbReference type="ARBA" id="ARBA00022917"/>
    </source>
</evidence>
<accession>A0A1G2HHP4</accession>
<dbReference type="Proteomes" id="UP000179153">
    <property type="component" value="Unassembled WGS sequence"/>
</dbReference>
<dbReference type="Pfam" id="PF09334">
    <property type="entry name" value="tRNA-synt_1g"/>
    <property type="match status" value="1"/>
</dbReference>
<sequence length="740" mass="84634">GIHSENFAIKRGVHPRDLTKHSIDTFRRQLKRTGNMYSWDNELTTSDPSYYKWTQWLFLQLYKHGMAYRKEAPASWCPSCKTVLANEQVIAGKCERCDSMVGTRKMPQWFLKITDYAERLLENLQTIDWSERTKTAQYNWIGKSTGYRLKFKVQGLKSSKVVEVFTTRPDTLFGATYLVLAPEHKLVVSLFANHESLITNKEEVKKYIEKAKKQTQATRTREDKEKTGVELKGIIAKNPANNEEIPVWIADYVLAEYGTGAVMAVPCHDSRDFAFAKKFGLPMKQVILPTFSKSEIRNAKSEINYNDQSSKQECQAAYEGEGVLVNSGKFNGFKSEEARKKIGEFVGGDPQVHYHLRDWLISRQRYWGAPIPIIYCDKCGTVPVPEKDLPVELPYVEDFHPTGTDKSPLTTVHEFVNAKCPKCGGTAQRETDVSDTFLDSAWYYLRYPNTGNDKEAWDKSITKKWLPVDMYIGGQEHAVLHLMYVRFIAMFLHDQNFIDFEEPFKKFRAHGLLIKAGAKISKSRGNIVNPDEFFDMFGADTVRTYLMFLSPLTDGGDWRDEGIRGIYRWFNRVWKLAQSNHAGKGSEELEKLRHKTIKKVTEDIERLHYNTAISSLMEYVNEISNGKGQLSNVYIETLLVLLAPFAPYFTEELWEQVVGAGSVHDQKWPVYNPELIEEETIIIPVQVNGKVRAEIEVASNATEKEMEDAALVSEKVQKYLGGKQPKRVIAVKGKLVNIVV</sequence>
<evidence type="ECO:0000256" key="3">
    <source>
        <dbReference type="ARBA" id="ARBA00022598"/>
    </source>
</evidence>
<evidence type="ECO:0000256" key="4">
    <source>
        <dbReference type="ARBA" id="ARBA00022741"/>
    </source>
</evidence>
<evidence type="ECO:0000259" key="14">
    <source>
        <dbReference type="Pfam" id="PF13603"/>
    </source>
</evidence>
<dbReference type="STRING" id="1802163.A2932_00125"/>
<evidence type="ECO:0000256" key="1">
    <source>
        <dbReference type="ARBA" id="ARBA00005594"/>
    </source>
</evidence>
<dbReference type="InterPro" id="IPR002300">
    <property type="entry name" value="aa-tRNA-synth_Ia"/>
</dbReference>
<dbReference type="Gene3D" id="3.40.50.620">
    <property type="entry name" value="HUPs"/>
    <property type="match status" value="2"/>
</dbReference>
<organism evidence="15 16">
    <name type="scientific">Candidatus Spechtbacteria bacterium RIFCSPLOWO2_01_FULL_46_10</name>
    <dbReference type="NCBI Taxonomy" id="1802163"/>
    <lineage>
        <taxon>Bacteria</taxon>
        <taxon>Candidatus Spechtiibacteriota</taxon>
    </lineage>
</organism>
<dbReference type="InterPro" id="IPR025709">
    <property type="entry name" value="Leu_tRNA-synth_edit"/>
</dbReference>
<name>A0A1G2HHP4_9BACT</name>
<dbReference type="SUPFAM" id="SSF47323">
    <property type="entry name" value="Anticodon-binding domain of a subclass of class I aminoacyl-tRNA synthetases"/>
    <property type="match status" value="1"/>
</dbReference>
<dbReference type="CDD" id="cd07958">
    <property type="entry name" value="Anticodon_Ia_Leu_BEm"/>
    <property type="match status" value="1"/>
</dbReference>
<dbReference type="Pfam" id="PF13603">
    <property type="entry name" value="tRNA-synt_1_2"/>
    <property type="match status" value="1"/>
</dbReference>
<dbReference type="GO" id="GO:0004823">
    <property type="term" value="F:leucine-tRNA ligase activity"/>
    <property type="evidence" value="ECO:0007669"/>
    <property type="project" value="UniProtKB-UniRule"/>
</dbReference>
<evidence type="ECO:0000256" key="5">
    <source>
        <dbReference type="ARBA" id="ARBA00022840"/>
    </source>
</evidence>
<dbReference type="GO" id="GO:0006429">
    <property type="term" value="P:leucyl-tRNA aminoacylation"/>
    <property type="evidence" value="ECO:0007669"/>
    <property type="project" value="UniProtKB-UniRule"/>
</dbReference>
<feature type="domain" description="Methionyl/Valyl/Leucyl/Isoleucyl-tRNA synthetase anticodon-binding" evidence="12">
    <location>
        <begin position="593"/>
        <end position="704"/>
    </location>
</feature>
<dbReference type="GO" id="GO:0005524">
    <property type="term" value="F:ATP binding"/>
    <property type="evidence" value="ECO:0007669"/>
    <property type="project" value="UniProtKB-KW"/>
</dbReference>
<dbReference type="EC" id="6.1.1.4" evidence="2 9"/>
<dbReference type="InterPro" id="IPR014729">
    <property type="entry name" value="Rossmann-like_a/b/a_fold"/>
</dbReference>
<evidence type="ECO:0000259" key="13">
    <source>
        <dbReference type="Pfam" id="PF09334"/>
    </source>
</evidence>
<evidence type="ECO:0000313" key="16">
    <source>
        <dbReference type="Proteomes" id="UP000179153"/>
    </source>
</evidence>
<dbReference type="AlphaFoldDB" id="A0A1G2HHP4"/>
<feature type="domain" description="Leucyl-tRNA synthetase editing" evidence="14">
    <location>
        <begin position="139"/>
        <end position="344"/>
    </location>
</feature>
<evidence type="ECO:0000256" key="2">
    <source>
        <dbReference type="ARBA" id="ARBA00013164"/>
    </source>
</evidence>
<evidence type="ECO:0000256" key="9">
    <source>
        <dbReference type="NCBIfam" id="TIGR00396"/>
    </source>
</evidence>
<keyword evidence="7 10" id="KW-0030">Aminoacyl-tRNA synthetase</keyword>
<dbReference type="Gene3D" id="3.10.20.590">
    <property type="match status" value="1"/>
</dbReference>
<reference evidence="15 16" key="1">
    <citation type="journal article" date="2016" name="Nat. Commun.">
        <title>Thousands of microbial genomes shed light on interconnected biogeochemical processes in an aquifer system.</title>
        <authorList>
            <person name="Anantharaman K."/>
            <person name="Brown C.T."/>
            <person name="Hug L.A."/>
            <person name="Sharon I."/>
            <person name="Castelle C.J."/>
            <person name="Probst A.J."/>
            <person name="Thomas B.C."/>
            <person name="Singh A."/>
            <person name="Wilkins M.J."/>
            <person name="Karaoz U."/>
            <person name="Brodie E.L."/>
            <person name="Williams K.H."/>
            <person name="Hubbard S.S."/>
            <person name="Banfield J.F."/>
        </authorList>
    </citation>
    <scope>NUCLEOTIDE SEQUENCE [LARGE SCALE GENOMIC DNA]</scope>
</reference>
<evidence type="ECO:0000256" key="10">
    <source>
        <dbReference type="RuleBase" id="RU363039"/>
    </source>
</evidence>
<evidence type="ECO:0000256" key="8">
    <source>
        <dbReference type="ARBA" id="ARBA00047469"/>
    </source>
</evidence>
<protein>
    <recommendedName>
        <fullName evidence="2 9">Leucine--tRNA ligase</fullName>
        <ecNumber evidence="2 9">6.1.1.4</ecNumber>
    </recommendedName>
</protein>
<dbReference type="PANTHER" id="PTHR43740:SF2">
    <property type="entry name" value="LEUCINE--TRNA LIGASE, MITOCHONDRIAL"/>
    <property type="match status" value="1"/>
</dbReference>
<keyword evidence="5 10" id="KW-0067">ATP-binding</keyword>
<keyword evidence="6 10" id="KW-0648">Protein biosynthesis</keyword>
<gene>
    <name evidence="15" type="ORF">A2932_00125</name>
</gene>
<dbReference type="FunFam" id="1.10.730.10:FF:000002">
    <property type="entry name" value="Leucine--tRNA ligase"/>
    <property type="match status" value="1"/>
</dbReference>
<proteinExistence type="inferred from homology"/>
<dbReference type="Pfam" id="PF08264">
    <property type="entry name" value="Anticodon_1"/>
    <property type="match status" value="1"/>
</dbReference>
<feature type="non-terminal residue" evidence="15">
    <location>
        <position position="1"/>
    </location>
</feature>
<keyword evidence="4 10" id="KW-0547">Nucleotide-binding</keyword>
<evidence type="ECO:0000259" key="11">
    <source>
        <dbReference type="Pfam" id="PF00133"/>
    </source>
</evidence>
<evidence type="ECO:0000256" key="7">
    <source>
        <dbReference type="ARBA" id="ARBA00023146"/>
    </source>
</evidence>
<feature type="domain" description="Aminoacyl-tRNA synthetase class Ia" evidence="11">
    <location>
        <begin position="356"/>
        <end position="553"/>
    </location>
</feature>
<dbReference type="Gene3D" id="1.10.730.10">
    <property type="entry name" value="Isoleucyl-tRNA Synthetase, Domain 1"/>
    <property type="match status" value="1"/>
</dbReference>
<keyword evidence="3 10" id="KW-0436">Ligase</keyword>
<evidence type="ECO:0000259" key="12">
    <source>
        <dbReference type="Pfam" id="PF08264"/>
    </source>
</evidence>
<comment type="caution">
    <text evidence="15">The sequence shown here is derived from an EMBL/GenBank/DDBJ whole genome shotgun (WGS) entry which is preliminary data.</text>
</comment>
<comment type="similarity">
    <text evidence="1 10">Belongs to the class-I aminoacyl-tRNA synthetase family.</text>
</comment>
<dbReference type="PANTHER" id="PTHR43740">
    <property type="entry name" value="LEUCYL-TRNA SYNTHETASE"/>
    <property type="match status" value="1"/>
</dbReference>
<dbReference type="InterPro" id="IPR009008">
    <property type="entry name" value="Val/Leu/Ile-tRNA-synth_edit"/>
</dbReference>
<dbReference type="SUPFAM" id="SSF50677">
    <property type="entry name" value="ValRS/IleRS/LeuRS editing domain"/>
    <property type="match status" value="1"/>
</dbReference>
<evidence type="ECO:0000313" key="15">
    <source>
        <dbReference type="EMBL" id="OGZ62007.1"/>
    </source>
</evidence>
<dbReference type="InterPro" id="IPR015413">
    <property type="entry name" value="Methionyl/Leucyl_tRNA_Synth"/>
</dbReference>
<dbReference type="PRINTS" id="PR00985">
    <property type="entry name" value="TRNASYNTHLEU"/>
</dbReference>
<comment type="catalytic activity">
    <reaction evidence="8">
        <text>tRNA(Leu) + L-leucine + ATP = L-leucyl-tRNA(Leu) + AMP + diphosphate</text>
        <dbReference type="Rhea" id="RHEA:11688"/>
        <dbReference type="Rhea" id="RHEA-COMP:9613"/>
        <dbReference type="Rhea" id="RHEA-COMP:9622"/>
        <dbReference type="ChEBI" id="CHEBI:30616"/>
        <dbReference type="ChEBI" id="CHEBI:33019"/>
        <dbReference type="ChEBI" id="CHEBI:57427"/>
        <dbReference type="ChEBI" id="CHEBI:78442"/>
        <dbReference type="ChEBI" id="CHEBI:78494"/>
        <dbReference type="ChEBI" id="CHEBI:456215"/>
        <dbReference type="EC" id="6.1.1.4"/>
    </reaction>
</comment>
<dbReference type="EMBL" id="MHOI01000004">
    <property type="protein sequence ID" value="OGZ62007.1"/>
    <property type="molecule type" value="Genomic_DNA"/>
</dbReference>
<dbReference type="GO" id="GO:0005829">
    <property type="term" value="C:cytosol"/>
    <property type="evidence" value="ECO:0007669"/>
    <property type="project" value="TreeGrafter"/>
</dbReference>
<dbReference type="InterPro" id="IPR002302">
    <property type="entry name" value="Leu-tRNA-ligase"/>
</dbReference>
<dbReference type="GO" id="GO:0002161">
    <property type="term" value="F:aminoacyl-tRNA deacylase activity"/>
    <property type="evidence" value="ECO:0007669"/>
    <property type="project" value="InterPro"/>
</dbReference>
<dbReference type="FunFam" id="3.40.50.620:FF:000056">
    <property type="entry name" value="Leucine--tRNA ligase"/>
    <property type="match status" value="1"/>
</dbReference>